<sequence length="363" mass="41673">MTEKIPNASVHQLAEWLAAAKKEDYRFVRVDKRTFNVTVDFFLEMPPEMQRALRFSADPAASLGVRINEPIQLQGHSDEKFSMFLTAYKARPSPPLPASPSNLLVIGELAARYRTQSLTPWFRRHFEAFILSRPTNPALRSGPDEIFLGSMNMAKYFFGTNSDVCRSLTDRWIKRLHRKELDPLIAMLFGYAHGLHSLRAHGYYTYMVSVEQKIMQNEPIDVGGGGRLEAFHVRHVMAGYHSLRAYSARMFLNAPEFERYGAQAPTSVSNADHDRNRPIRTCHPDEHKLCVTAWEARWIMASQTPSTVPAIDIMQRLSVLERCLRKDKVLQKSMNPECMNLALKVVVDKIQKISRQLQHHFDF</sequence>
<evidence type="ECO:0000313" key="1">
    <source>
        <dbReference type="EMBL" id="KAF4617217.1"/>
    </source>
</evidence>
<dbReference type="EMBL" id="JAACJL010000030">
    <property type="protein sequence ID" value="KAF4617217.1"/>
    <property type="molecule type" value="Genomic_DNA"/>
</dbReference>
<proteinExistence type="predicted"/>
<gene>
    <name evidence="1" type="ORF">D9613_006232</name>
</gene>
<reference evidence="1 2" key="1">
    <citation type="submission" date="2019-12" db="EMBL/GenBank/DDBJ databases">
        <authorList>
            <person name="Floudas D."/>
            <person name="Bentzer J."/>
            <person name="Ahren D."/>
            <person name="Johansson T."/>
            <person name="Persson P."/>
            <person name="Tunlid A."/>
        </authorList>
    </citation>
    <scope>NUCLEOTIDE SEQUENCE [LARGE SCALE GENOMIC DNA]</scope>
    <source>
        <strain evidence="1 2">CBS 102.39</strain>
    </source>
</reference>
<dbReference type="Proteomes" id="UP000521872">
    <property type="component" value="Unassembled WGS sequence"/>
</dbReference>
<organism evidence="1 2">
    <name type="scientific">Agrocybe pediades</name>
    <dbReference type="NCBI Taxonomy" id="84607"/>
    <lineage>
        <taxon>Eukaryota</taxon>
        <taxon>Fungi</taxon>
        <taxon>Dikarya</taxon>
        <taxon>Basidiomycota</taxon>
        <taxon>Agaricomycotina</taxon>
        <taxon>Agaricomycetes</taxon>
        <taxon>Agaricomycetidae</taxon>
        <taxon>Agaricales</taxon>
        <taxon>Agaricineae</taxon>
        <taxon>Strophariaceae</taxon>
        <taxon>Agrocybe</taxon>
    </lineage>
</organism>
<evidence type="ECO:0000313" key="2">
    <source>
        <dbReference type="Proteomes" id="UP000521872"/>
    </source>
</evidence>
<accession>A0A8H4VPH4</accession>
<name>A0A8H4VPH4_9AGAR</name>
<keyword evidence="2" id="KW-1185">Reference proteome</keyword>
<protein>
    <submittedName>
        <fullName evidence="1">Uncharacterized protein</fullName>
    </submittedName>
</protein>
<comment type="caution">
    <text evidence="1">The sequence shown here is derived from an EMBL/GenBank/DDBJ whole genome shotgun (WGS) entry which is preliminary data.</text>
</comment>
<dbReference type="AlphaFoldDB" id="A0A8H4VPH4"/>